<evidence type="ECO:0000256" key="1">
    <source>
        <dbReference type="SAM" id="SignalP"/>
    </source>
</evidence>
<feature type="chain" id="PRO_5046895821" description="Glycine zipper 2TM domain-containing protein" evidence="1">
    <location>
        <begin position="32"/>
        <end position="140"/>
    </location>
</feature>
<dbReference type="EMBL" id="JACJTB010000001">
    <property type="protein sequence ID" value="MBD2593011.1"/>
    <property type="molecule type" value="Genomic_DNA"/>
</dbReference>
<gene>
    <name evidence="2" type="ORF">H6G74_01540</name>
</gene>
<name>A0ABR8FNF8_9NOSO</name>
<keyword evidence="3" id="KW-1185">Reference proteome</keyword>
<reference evidence="2 3" key="1">
    <citation type="journal article" date="2020" name="ISME J.">
        <title>Comparative genomics reveals insights into cyanobacterial evolution and habitat adaptation.</title>
        <authorList>
            <person name="Chen M.Y."/>
            <person name="Teng W.K."/>
            <person name="Zhao L."/>
            <person name="Hu C.X."/>
            <person name="Zhou Y.K."/>
            <person name="Han B.P."/>
            <person name="Song L.R."/>
            <person name="Shu W.S."/>
        </authorList>
    </citation>
    <scope>NUCLEOTIDE SEQUENCE [LARGE SCALE GENOMIC DNA]</scope>
    <source>
        <strain evidence="2 3">FACHB-130</strain>
    </source>
</reference>
<protein>
    <recommendedName>
        <fullName evidence="4">Glycine zipper 2TM domain-containing protein</fullName>
    </recommendedName>
</protein>
<keyword evidence="1" id="KW-0732">Signal</keyword>
<dbReference type="Proteomes" id="UP000603457">
    <property type="component" value="Unassembled WGS sequence"/>
</dbReference>
<sequence>MQNILKRAFLPGLMAVSLTSVSLIPTQSASADDRVIHNAAIGAGASAITGALTGCGSVLNNAITGAGAGAAVNGANGLRTRRARARNGRRIVQDVGVGAVAGVATGAITGGCRTTWKNGVNGAAAGAAVHFLDPRNRKRR</sequence>
<comment type="caution">
    <text evidence="2">The sequence shown here is derived from an EMBL/GenBank/DDBJ whole genome shotgun (WGS) entry which is preliminary data.</text>
</comment>
<evidence type="ECO:0000313" key="2">
    <source>
        <dbReference type="EMBL" id="MBD2593011.1"/>
    </source>
</evidence>
<accession>A0ABR8FNF8</accession>
<organism evidence="2 3">
    <name type="scientific">Nostoc spongiaeforme FACHB-130</name>
    <dbReference type="NCBI Taxonomy" id="1357510"/>
    <lineage>
        <taxon>Bacteria</taxon>
        <taxon>Bacillati</taxon>
        <taxon>Cyanobacteriota</taxon>
        <taxon>Cyanophyceae</taxon>
        <taxon>Nostocales</taxon>
        <taxon>Nostocaceae</taxon>
        <taxon>Nostoc</taxon>
    </lineage>
</organism>
<feature type="signal peptide" evidence="1">
    <location>
        <begin position="1"/>
        <end position="31"/>
    </location>
</feature>
<dbReference type="RefSeq" id="WP_190965971.1">
    <property type="nucleotide sequence ID" value="NZ_JACJTB010000001.1"/>
</dbReference>
<proteinExistence type="predicted"/>
<evidence type="ECO:0000313" key="3">
    <source>
        <dbReference type="Proteomes" id="UP000603457"/>
    </source>
</evidence>
<evidence type="ECO:0008006" key="4">
    <source>
        <dbReference type="Google" id="ProtNLM"/>
    </source>
</evidence>